<dbReference type="PANTHER" id="PTHR30346">
    <property type="entry name" value="TRANSCRIPTIONAL DUAL REGULATOR HCAR-RELATED"/>
    <property type="match status" value="1"/>
</dbReference>
<evidence type="ECO:0000313" key="8">
    <source>
        <dbReference type="Proteomes" id="UP000198816"/>
    </source>
</evidence>
<evidence type="ECO:0000313" key="7">
    <source>
        <dbReference type="EMBL" id="SDW64851.1"/>
    </source>
</evidence>
<dbReference type="PANTHER" id="PTHR30346:SF26">
    <property type="entry name" value="HYDROGEN PEROXIDE-INDUCIBLE GENES ACTIVATOR"/>
    <property type="match status" value="1"/>
</dbReference>
<dbReference type="InterPro" id="IPR036388">
    <property type="entry name" value="WH-like_DNA-bd_sf"/>
</dbReference>
<comment type="similarity">
    <text evidence="1">Belongs to the LysR transcriptional regulatory family.</text>
</comment>
<sequence length="314" mass="34359">MTIRELSYLVALADKKNFGRAAAICHVGQPTLSMQIKKLEDYLEVTLFERDNHHVSPTPIGEEVIKRARVALEALGEIRELARQARDPMDGTVRLGVIPTLAPFLLPRVLSALRHDFPDFRLVVREDPTTRLLDALHSYELDALLLSLPTEYGGIEVLPLFREPLMAVLPKDHPLASETDILPEELCRYTLLLLGPEHCLRDQVSAYLATCLADRPDAIEASSLEMLLQLVAASAGCSLLPALAASPNVVGGRPDAVCFRPLAPPVPTRTLGIAWRRGYSRAPSLLGLARFLHANLPTIVEPLSLANAAGSTRI</sequence>
<accession>A0A1H2V931</accession>
<dbReference type="GO" id="GO:0003677">
    <property type="term" value="F:DNA binding"/>
    <property type="evidence" value="ECO:0007669"/>
    <property type="project" value="UniProtKB-KW"/>
</dbReference>
<dbReference type="Pfam" id="PF03466">
    <property type="entry name" value="LysR_substrate"/>
    <property type="match status" value="1"/>
</dbReference>
<dbReference type="Proteomes" id="UP000198816">
    <property type="component" value="Unassembled WGS sequence"/>
</dbReference>
<dbReference type="FunFam" id="1.10.10.10:FF:000001">
    <property type="entry name" value="LysR family transcriptional regulator"/>
    <property type="match status" value="1"/>
</dbReference>
<dbReference type="RefSeq" id="WP_093030309.1">
    <property type="nucleotide sequence ID" value="NZ_FNNZ01000006.1"/>
</dbReference>
<dbReference type="EMBL" id="FNNZ01000006">
    <property type="protein sequence ID" value="SDW64851.1"/>
    <property type="molecule type" value="Genomic_DNA"/>
</dbReference>
<feature type="domain" description="HTH lysR-type" evidence="6">
    <location>
        <begin position="1"/>
        <end position="58"/>
    </location>
</feature>
<dbReference type="Gene3D" id="1.10.10.10">
    <property type="entry name" value="Winged helix-like DNA-binding domain superfamily/Winged helix DNA-binding domain"/>
    <property type="match status" value="1"/>
</dbReference>
<dbReference type="InterPro" id="IPR000847">
    <property type="entry name" value="LysR_HTH_N"/>
</dbReference>
<dbReference type="Gene3D" id="3.40.190.10">
    <property type="entry name" value="Periplasmic binding protein-like II"/>
    <property type="match status" value="2"/>
</dbReference>
<dbReference type="GO" id="GO:0003700">
    <property type="term" value="F:DNA-binding transcription factor activity"/>
    <property type="evidence" value="ECO:0007669"/>
    <property type="project" value="InterPro"/>
</dbReference>
<dbReference type="CDD" id="cd08411">
    <property type="entry name" value="PBP2_OxyR"/>
    <property type="match status" value="1"/>
</dbReference>
<dbReference type="PRINTS" id="PR00039">
    <property type="entry name" value="HTHLYSR"/>
</dbReference>
<dbReference type="AlphaFoldDB" id="A0A1H2V931"/>
<name>A0A1H2V931_THIRO</name>
<organism evidence="7 8">
    <name type="scientific">Thiocapsa roseopersicina</name>
    <dbReference type="NCBI Taxonomy" id="1058"/>
    <lineage>
        <taxon>Bacteria</taxon>
        <taxon>Pseudomonadati</taxon>
        <taxon>Pseudomonadota</taxon>
        <taxon>Gammaproteobacteria</taxon>
        <taxon>Chromatiales</taxon>
        <taxon>Chromatiaceae</taxon>
        <taxon>Thiocapsa</taxon>
    </lineage>
</organism>
<dbReference type="SUPFAM" id="SSF53850">
    <property type="entry name" value="Periplasmic binding protein-like II"/>
    <property type="match status" value="1"/>
</dbReference>
<dbReference type="Pfam" id="PF00126">
    <property type="entry name" value="HTH_1"/>
    <property type="match status" value="1"/>
</dbReference>
<keyword evidence="5" id="KW-0804">Transcription</keyword>
<protein>
    <submittedName>
        <fullName evidence="7">LysR family transcriptional regulator, hydrogen peroxide-inducible genes activator</fullName>
    </submittedName>
</protein>
<dbReference type="InterPro" id="IPR005119">
    <property type="entry name" value="LysR_subst-bd"/>
</dbReference>
<evidence type="ECO:0000256" key="5">
    <source>
        <dbReference type="ARBA" id="ARBA00023163"/>
    </source>
</evidence>
<dbReference type="OrthoDB" id="5297026at2"/>
<evidence type="ECO:0000256" key="4">
    <source>
        <dbReference type="ARBA" id="ARBA00023159"/>
    </source>
</evidence>
<keyword evidence="2" id="KW-0805">Transcription regulation</keyword>
<keyword evidence="8" id="KW-1185">Reference proteome</keyword>
<dbReference type="SUPFAM" id="SSF46785">
    <property type="entry name" value="Winged helix' DNA-binding domain"/>
    <property type="match status" value="1"/>
</dbReference>
<proteinExistence type="inferred from homology"/>
<reference evidence="8" key="1">
    <citation type="submission" date="2016-10" db="EMBL/GenBank/DDBJ databases">
        <authorList>
            <person name="Varghese N."/>
            <person name="Submissions S."/>
        </authorList>
    </citation>
    <scope>NUCLEOTIDE SEQUENCE [LARGE SCALE GENOMIC DNA]</scope>
    <source>
        <strain evidence="8">DSM 217</strain>
    </source>
</reference>
<dbReference type="GO" id="GO:0032993">
    <property type="term" value="C:protein-DNA complex"/>
    <property type="evidence" value="ECO:0007669"/>
    <property type="project" value="TreeGrafter"/>
</dbReference>
<evidence type="ECO:0000256" key="3">
    <source>
        <dbReference type="ARBA" id="ARBA00023125"/>
    </source>
</evidence>
<evidence type="ECO:0000259" key="6">
    <source>
        <dbReference type="PROSITE" id="PS50931"/>
    </source>
</evidence>
<dbReference type="InterPro" id="IPR036390">
    <property type="entry name" value="WH_DNA-bd_sf"/>
</dbReference>
<keyword evidence="4" id="KW-0010">Activator</keyword>
<keyword evidence="3" id="KW-0238">DNA-binding</keyword>
<evidence type="ECO:0000256" key="2">
    <source>
        <dbReference type="ARBA" id="ARBA00023015"/>
    </source>
</evidence>
<evidence type="ECO:0000256" key="1">
    <source>
        <dbReference type="ARBA" id="ARBA00009437"/>
    </source>
</evidence>
<dbReference type="PROSITE" id="PS50931">
    <property type="entry name" value="HTH_LYSR"/>
    <property type="match status" value="1"/>
</dbReference>
<dbReference type="STRING" id="1058.SAMN05421783_106194"/>
<gene>
    <name evidence="7" type="ORF">SAMN05421783_106194</name>
</gene>